<protein>
    <submittedName>
        <fullName evidence="2">DUF3592 domain-containing protein</fullName>
    </submittedName>
</protein>
<evidence type="ECO:0000313" key="2">
    <source>
        <dbReference type="EMBL" id="RHA74390.1"/>
    </source>
</evidence>
<dbReference type="AlphaFoldDB" id="A0A413SXT5"/>
<sequence length="146" mass="16916">MNMKRVRIFSLLLLVVGTFLLLGGAGGFVSLYMASQKYEHTTGVIRDYQTRKIYRYRKIRYESQMLISYPTDRYGDLLVTRTSYLPFRSKGDKLPVWYHPDHPREIRLPNSECMLWGLLAVAGLIGIYGGWVCRKDSGTEKRNAEN</sequence>
<organism evidence="2 3">
    <name type="scientific">Phocaeicola coprophilus</name>
    <dbReference type="NCBI Taxonomy" id="387090"/>
    <lineage>
        <taxon>Bacteria</taxon>
        <taxon>Pseudomonadati</taxon>
        <taxon>Bacteroidota</taxon>
        <taxon>Bacteroidia</taxon>
        <taxon>Bacteroidales</taxon>
        <taxon>Bacteroidaceae</taxon>
        <taxon>Phocaeicola</taxon>
    </lineage>
</organism>
<dbReference type="RefSeq" id="WP_118400680.1">
    <property type="nucleotide sequence ID" value="NZ_CABJGD010000024.1"/>
</dbReference>
<proteinExistence type="predicted"/>
<dbReference type="Proteomes" id="UP000283855">
    <property type="component" value="Unassembled WGS sequence"/>
</dbReference>
<feature type="transmembrane region" description="Helical" evidence="1">
    <location>
        <begin position="114"/>
        <end position="133"/>
    </location>
</feature>
<gene>
    <name evidence="2" type="ORF">DW921_10880</name>
</gene>
<accession>A0A413SXT5</accession>
<name>A0A413SXT5_9BACT</name>
<evidence type="ECO:0000313" key="3">
    <source>
        <dbReference type="Proteomes" id="UP000283855"/>
    </source>
</evidence>
<dbReference type="EMBL" id="QSFT01000024">
    <property type="protein sequence ID" value="RHA74390.1"/>
    <property type="molecule type" value="Genomic_DNA"/>
</dbReference>
<reference evidence="2 3" key="1">
    <citation type="submission" date="2018-08" db="EMBL/GenBank/DDBJ databases">
        <title>A genome reference for cultivated species of the human gut microbiota.</title>
        <authorList>
            <person name="Zou Y."/>
            <person name="Xue W."/>
            <person name="Luo G."/>
        </authorList>
    </citation>
    <scope>NUCLEOTIDE SEQUENCE [LARGE SCALE GENOMIC DNA]</scope>
    <source>
        <strain evidence="2 3">AM42-38</strain>
    </source>
</reference>
<evidence type="ECO:0000256" key="1">
    <source>
        <dbReference type="SAM" id="Phobius"/>
    </source>
</evidence>
<keyword evidence="1" id="KW-1133">Transmembrane helix</keyword>
<keyword evidence="1" id="KW-0472">Membrane</keyword>
<keyword evidence="1" id="KW-0812">Transmembrane</keyword>
<comment type="caution">
    <text evidence="2">The sequence shown here is derived from an EMBL/GenBank/DDBJ whole genome shotgun (WGS) entry which is preliminary data.</text>
</comment>